<keyword evidence="7" id="KW-1185">Reference proteome</keyword>
<sequence>MSLSLSSLRSHFFKHFKFNSRASSFSSLHRRIHRNPPPLSCFSLFPPIGAGQLQQQRSAAANYSTLPFNNGASHNSFTSPYLSDALSESLMCFGASSTTIDEQNGSDSDEIWIGSTFDVEQDVNECIALAADSVGLQEIPKYKVEKQDHMDWIKQTQKVDIWYDIEIQLAATGIFSTLQFVKTRPSGYLESFRPVEITEGLWIVPEWRKPPDPQATNIVLNPGLAFGTGEHPTTKLCLLLLHQLIKGGEYFLDYGTGSGVLAIAALKFGAHLSVGFDIEAQAITSARHNAALNKIGPEELQLSLVPSKDGAQIESKDISVDEPYDSKIIAEKDKYDVVIANVLLYPLLDLADRIVSYAKPGAAVAISGIISEQVPVVMERYSQLLEDINISMMDDWACISGVKKA</sequence>
<dbReference type="PANTHER" id="PTHR43648">
    <property type="entry name" value="ELECTRON TRANSFER FLAVOPROTEIN BETA SUBUNIT LYSINE METHYLTRANSFERASE"/>
    <property type="match status" value="1"/>
</dbReference>
<keyword evidence="1" id="KW-0489">Methyltransferase</keyword>
<evidence type="ECO:0000256" key="1">
    <source>
        <dbReference type="ARBA" id="ARBA00022603"/>
    </source>
</evidence>
<reference evidence="6" key="1">
    <citation type="submission" date="2018-01" db="EMBL/GenBank/DDBJ databases">
        <authorList>
            <person name="Mao J.F."/>
        </authorList>
    </citation>
    <scope>NUCLEOTIDE SEQUENCE</scope>
    <source>
        <strain evidence="6">Huo1</strain>
        <tissue evidence="6">Leaf</tissue>
    </source>
</reference>
<comment type="similarity">
    <text evidence="3">Belongs to the methyltransferase superfamily. ETFBKMT family.</text>
</comment>
<comment type="caution">
    <text evidence="6">The sequence shown here is derived from an EMBL/GenBank/DDBJ whole genome shotgun (WGS) entry which is preliminary data.</text>
</comment>
<dbReference type="AlphaFoldDB" id="A0A8X8WFL3"/>
<evidence type="ECO:0000256" key="4">
    <source>
        <dbReference type="ARBA" id="ARBA00041867"/>
    </source>
</evidence>
<dbReference type="SUPFAM" id="SSF53335">
    <property type="entry name" value="S-adenosyl-L-methionine-dependent methyltransferases"/>
    <property type="match status" value="1"/>
</dbReference>
<gene>
    <name evidence="6" type="ORF">SASPL_144341</name>
</gene>
<evidence type="ECO:0000256" key="5">
    <source>
        <dbReference type="ARBA" id="ARBA00042266"/>
    </source>
</evidence>
<dbReference type="InterPro" id="IPR029063">
    <property type="entry name" value="SAM-dependent_MTases_sf"/>
</dbReference>
<name>A0A8X8WFL3_SALSN</name>
<accession>A0A8X8WFL3</accession>
<dbReference type="GO" id="GO:0005739">
    <property type="term" value="C:mitochondrion"/>
    <property type="evidence" value="ECO:0007669"/>
    <property type="project" value="TreeGrafter"/>
</dbReference>
<dbReference type="Proteomes" id="UP000298416">
    <property type="component" value="Unassembled WGS sequence"/>
</dbReference>
<protein>
    <recommendedName>
        <fullName evidence="5">ETFB lysine methyltransferase</fullName>
    </recommendedName>
    <alternativeName>
        <fullName evidence="4">Protein N-lysine methyltransferase METTL20</fullName>
    </alternativeName>
</protein>
<evidence type="ECO:0000256" key="3">
    <source>
        <dbReference type="ARBA" id="ARBA00037932"/>
    </source>
</evidence>
<dbReference type="PANTHER" id="PTHR43648:SF1">
    <property type="entry name" value="ELECTRON TRANSFER FLAVOPROTEIN BETA SUBUNIT LYSINE METHYLTRANSFERASE"/>
    <property type="match status" value="1"/>
</dbReference>
<organism evidence="6">
    <name type="scientific">Salvia splendens</name>
    <name type="common">Scarlet sage</name>
    <dbReference type="NCBI Taxonomy" id="180675"/>
    <lineage>
        <taxon>Eukaryota</taxon>
        <taxon>Viridiplantae</taxon>
        <taxon>Streptophyta</taxon>
        <taxon>Embryophyta</taxon>
        <taxon>Tracheophyta</taxon>
        <taxon>Spermatophyta</taxon>
        <taxon>Magnoliopsida</taxon>
        <taxon>eudicotyledons</taxon>
        <taxon>Gunneridae</taxon>
        <taxon>Pentapetalae</taxon>
        <taxon>asterids</taxon>
        <taxon>lamiids</taxon>
        <taxon>Lamiales</taxon>
        <taxon>Lamiaceae</taxon>
        <taxon>Nepetoideae</taxon>
        <taxon>Mentheae</taxon>
        <taxon>Salviinae</taxon>
        <taxon>Salvia</taxon>
        <taxon>Salvia subgen. Calosphace</taxon>
        <taxon>core Calosphace</taxon>
    </lineage>
</organism>
<reference evidence="6" key="2">
    <citation type="submission" date="2020-08" db="EMBL/GenBank/DDBJ databases">
        <title>Plant Genome Project.</title>
        <authorList>
            <person name="Zhang R.-G."/>
        </authorList>
    </citation>
    <scope>NUCLEOTIDE SEQUENCE</scope>
    <source>
        <strain evidence="6">Huo1</strain>
        <tissue evidence="6">Leaf</tissue>
    </source>
</reference>
<dbReference type="Gene3D" id="3.40.50.150">
    <property type="entry name" value="Vaccinia Virus protein VP39"/>
    <property type="match status" value="1"/>
</dbReference>
<evidence type="ECO:0000313" key="7">
    <source>
        <dbReference type="Proteomes" id="UP000298416"/>
    </source>
</evidence>
<evidence type="ECO:0000256" key="2">
    <source>
        <dbReference type="ARBA" id="ARBA00022679"/>
    </source>
</evidence>
<dbReference type="GO" id="GO:0016279">
    <property type="term" value="F:protein-lysine N-methyltransferase activity"/>
    <property type="evidence" value="ECO:0007669"/>
    <property type="project" value="TreeGrafter"/>
</dbReference>
<dbReference type="GO" id="GO:0032259">
    <property type="term" value="P:methylation"/>
    <property type="evidence" value="ECO:0007669"/>
    <property type="project" value="UniProtKB-KW"/>
</dbReference>
<dbReference type="InterPro" id="IPR050078">
    <property type="entry name" value="Ribosomal_L11_MeTrfase_PrmA"/>
</dbReference>
<dbReference type="CDD" id="cd02440">
    <property type="entry name" value="AdoMet_MTases"/>
    <property type="match status" value="1"/>
</dbReference>
<dbReference type="Pfam" id="PF06325">
    <property type="entry name" value="PrmA"/>
    <property type="match status" value="1"/>
</dbReference>
<keyword evidence="2" id="KW-0808">Transferase</keyword>
<evidence type="ECO:0000313" key="6">
    <source>
        <dbReference type="EMBL" id="KAG6393770.1"/>
    </source>
</evidence>
<proteinExistence type="inferred from homology"/>
<dbReference type="EMBL" id="PNBA02000017">
    <property type="protein sequence ID" value="KAG6393770.1"/>
    <property type="molecule type" value="Genomic_DNA"/>
</dbReference>